<comment type="caution">
    <text evidence="2">The sequence shown here is derived from an EMBL/GenBank/DDBJ whole genome shotgun (WGS) entry which is preliminary data.</text>
</comment>
<organism evidence="2 3">
    <name type="scientific">Gibberella intermedia</name>
    <name type="common">Bulb rot disease fungus</name>
    <name type="synonym">Fusarium proliferatum</name>
    <dbReference type="NCBI Taxonomy" id="948311"/>
    <lineage>
        <taxon>Eukaryota</taxon>
        <taxon>Fungi</taxon>
        <taxon>Dikarya</taxon>
        <taxon>Ascomycota</taxon>
        <taxon>Pezizomycotina</taxon>
        <taxon>Sordariomycetes</taxon>
        <taxon>Hypocreomycetidae</taxon>
        <taxon>Hypocreales</taxon>
        <taxon>Nectriaceae</taxon>
        <taxon>Fusarium</taxon>
        <taxon>Fusarium fujikuroi species complex</taxon>
    </lineage>
</organism>
<evidence type="ECO:0000313" key="2">
    <source>
        <dbReference type="EMBL" id="RBA17925.1"/>
    </source>
</evidence>
<dbReference type="EMBL" id="PKMI01000015">
    <property type="protein sequence ID" value="RBA17925.1"/>
    <property type="molecule type" value="Genomic_DNA"/>
</dbReference>
<feature type="compositionally biased region" description="Basic residues" evidence="1">
    <location>
        <begin position="567"/>
        <end position="584"/>
    </location>
</feature>
<name>A0A365NAV6_GIBIN</name>
<evidence type="ECO:0000256" key="1">
    <source>
        <dbReference type="SAM" id="MobiDB-lite"/>
    </source>
</evidence>
<dbReference type="AlphaFoldDB" id="A0A365NAV6"/>
<feature type="region of interest" description="Disordered" evidence="1">
    <location>
        <begin position="554"/>
        <end position="584"/>
    </location>
</feature>
<sequence length="584" mass="66237">MTMPVEAWKCLFIYKSQQALCPTYAHIVGPSPHPHLLEVAVPLQTVATLPWVVMTPDIAVSIDHMVTPEKKDKLGYIVAYQEMLQLFIKNAREGIRRHGASLGDYYRHRYPNFRSWVEYAVLLQDLPLASLSPQSSEREVLFHNAFAQAASFLAFDAMKAHEPISEALQQMNSSQIISKIRKSLEFKLQSAHECPPQDHAIVSHVRQVLVRIGGRGNRAQLELLGTHVESIDLSLTFRYLLGGGQAVREHCHSDELAQQVSCAKVFDGSIVDSSFIQDIFTKLSLELSLTTRYLPDHWLSCLSLQQKRSFEALVEEASAISDQARHLYNIQQLFVIWTYTQGSSARSCKEVIKPQLRKLFKTAALHLANSKSRTQIVLDTMTLFCIAKLSAEQEPRRQILDPLNRFDAILNTGYQADTPMVLEYCLMSLHRVLVASDFIGRSVHLANFVAQLGLPQLMLGMNDCHIDVYWSQRLWDGHPHLIALDATKLQVGLSIKLPPLQLDDESSDDCITVKVDNPNTETVVLLDEDTGRPPNGKEDLKEIAHMALRLEARRRRKSTEKELKRSNGSRRLREKYKHGQLVRR</sequence>
<gene>
    <name evidence="2" type="ORF">FPRO05_10943</name>
</gene>
<protein>
    <submittedName>
        <fullName evidence="2">Uncharacterized protein</fullName>
    </submittedName>
</protein>
<evidence type="ECO:0000313" key="3">
    <source>
        <dbReference type="Proteomes" id="UP000251714"/>
    </source>
</evidence>
<proteinExistence type="predicted"/>
<dbReference type="Proteomes" id="UP000251714">
    <property type="component" value="Unassembled WGS sequence"/>
</dbReference>
<reference evidence="2 3" key="1">
    <citation type="submission" date="2017-12" db="EMBL/GenBank/DDBJ databases">
        <title>Genome sequence of the mycotoxigenic crop pathogen Fusarium proliferatum, strain ITEM 2341 from Date Palm.</title>
        <authorList>
            <person name="Almiman B.F."/>
            <person name="Shittu T.A."/>
            <person name="Muthumeenakshi S."/>
            <person name="Baroncelli R."/>
            <person name="Sreenivasaprasada S."/>
        </authorList>
    </citation>
    <scope>NUCLEOTIDE SEQUENCE [LARGE SCALE GENOMIC DNA]</scope>
    <source>
        <strain evidence="2 3">ITEM 2341</strain>
    </source>
</reference>
<accession>A0A365NAV6</accession>